<dbReference type="OrthoDB" id="10664643at2759"/>
<sequence>MSYVKARRAHSMPSRYMIPSAEMGEYEDGRRRSAPARPAGPLYPLSEEGTYGAPPPGPRPPPPPYKPRERKPKIYSSYAVDSKCDVHGKQLAEKEKDHGTENIRKLSWSRRASASPARRISSASPSRGNSLSRSSKSPEPVRRPLANTSNRPVPQTNVRKLSADKKPGFSSTSWATSSTTSSVSSTSSSTRFSSNYSRYNNNKHPTDLKNSSFEENEEYEYEENQRRISTTTNPKPPSNAGNSTTAAYGRKHSKNYSRFAPQYDEQTKNDGMSLGSLRKPTINSWDSMGILGLSSKMWNDTRKQQETFLNSGGFMRDIM</sequence>
<dbReference type="EMBL" id="VCGU01000002">
    <property type="protein sequence ID" value="TRY79348.1"/>
    <property type="molecule type" value="Genomic_DNA"/>
</dbReference>
<feature type="compositionally biased region" description="Polar residues" evidence="1">
    <location>
        <begin position="198"/>
        <end position="213"/>
    </location>
</feature>
<evidence type="ECO:0000313" key="3">
    <source>
        <dbReference type="Proteomes" id="UP000318571"/>
    </source>
</evidence>
<feature type="compositionally biased region" description="Polar residues" evidence="1">
    <location>
        <begin position="146"/>
        <end position="159"/>
    </location>
</feature>
<feature type="compositionally biased region" description="Low complexity" evidence="1">
    <location>
        <begin position="109"/>
        <end position="137"/>
    </location>
</feature>
<accession>A0A553PNU8</accession>
<proteinExistence type="predicted"/>
<dbReference type="AlphaFoldDB" id="A0A553PNU8"/>
<evidence type="ECO:0000313" key="2">
    <source>
        <dbReference type="EMBL" id="TRY79348.1"/>
    </source>
</evidence>
<organism evidence="2 3">
    <name type="scientific">Tigriopus californicus</name>
    <name type="common">Marine copepod</name>
    <dbReference type="NCBI Taxonomy" id="6832"/>
    <lineage>
        <taxon>Eukaryota</taxon>
        <taxon>Metazoa</taxon>
        <taxon>Ecdysozoa</taxon>
        <taxon>Arthropoda</taxon>
        <taxon>Crustacea</taxon>
        <taxon>Multicrustacea</taxon>
        <taxon>Hexanauplia</taxon>
        <taxon>Copepoda</taxon>
        <taxon>Harpacticoida</taxon>
        <taxon>Harpacticidae</taxon>
        <taxon>Tigriopus</taxon>
    </lineage>
</organism>
<feature type="compositionally biased region" description="Polar residues" evidence="1">
    <location>
        <begin position="227"/>
        <end position="246"/>
    </location>
</feature>
<reference evidence="2 3" key="1">
    <citation type="journal article" date="2018" name="Nat. Ecol. Evol.">
        <title>Genomic signatures of mitonuclear coevolution across populations of Tigriopus californicus.</title>
        <authorList>
            <person name="Barreto F.S."/>
            <person name="Watson E.T."/>
            <person name="Lima T.G."/>
            <person name="Willett C.S."/>
            <person name="Edmands S."/>
            <person name="Li W."/>
            <person name="Burton R.S."/>
        </authorList>
    </citation>
    <scope>NUCLEOTIDE SEQUENCE [LARGE SCALE GENOMIC DNA]</scope>
    <source>
        <strain evidence="2 3">San Diego</strain>
    </source>
</reference>
<feature type="compositionally biased region" description="Low complexity" evidence="1">
    <location>
        <begin position="170"/>
        <end position="197"/>
    </location>
</feature>
<comment type="caution">
    <text evidence="2">The sequence shown here is derived from an EMBL/GenBank/DDBJ whole genome shotgun (WGS) entry which is preliminary data.</text>
</comment>
<feature type="compositionally biased region" description="Basic and acidic residues" evidence="1">
    <location>
        <begin position="82"/>
        <end position="104"/>
    </location>
</feature>
<evidence type="ECO:0000256" key="1">
    <source>
        <dbReference type="SAM" id="MobiDB-lite"/>
    </source>
</evidence>
<protein>
    <submittedName>
        <fullName evidence="2">Uncharacterized protein</fullName>
    </submittedName>
</protein>
<keyword evidence="3" id="KW-1185">Reference proteome</keyword>
<feature type="compositionally biased region" description="Pro residues" evidence="1">
    <location>
        <begin position="53"/>
        <end position="65"/>
    </location>
</feature>
<dbReference type="Proteomes" id="UP000318571">
    <property type="component" value="Chromosome 6"/>
</dbReference>
<feature type="region of interest" description="Disordered" evidence="1">
    <location>
        <begin position="1"/>
        <end position="254"/>
    </location>
</feature>
<name>A0A553PNU8_TIGCA</name>
<feature type="compositionally biased region" description="Basic residues" evidence="1">
    <location>
        <begin position="1"/>
        <end position="10"/>
    </location>
</feature>
<gene>
    <name evidence="2" type="ORF">TCAL_05111</name>
</gene>
<dbReference type="OMA" id="MIPSAEM"/>